<protein>
    <recommendedName>
        <fullName evidence="1">RNase H type-1 domain-containing protein</fullName>
    </recommendedName>
</protein>
<evidence type="ECO:0000313" key="3">
    <source>
        <dbReference type="Proteomes" id="UP001497516"/>
    </source>
</evidence>
<dbReference type="InterPro" id="IPR044730">
    <property type="entry name" value="RNase_H-like_dom_plant"/>
</dbReference>
<dbReference type="InterPro" id="IPR002156">
    <property type="entry name" value="RNaseH_domain"/>
</dbReference>
<reference evidence="2 3" key="1">
    <citation type="submission" date="2024-04" db="EMBL/GenBank/DDBJ databases">
        <authorList>
            <person name="Fracassetti M."/>
        </authorList>
    </citation>
    <scope>NUCLEOTIDE SEQUENCE [LARGE SCALE GENOMIC DNA]</scope>
</reference>
<organism evidence="2 3">
    <name type="scientific">Linum trigynum</name>
    <dbReference type="NCBI Taxonomy" id="586398"/>
    <lineage>
        <taxon>Eukaryota</taxon>
        <taxon>Viridiplantae</taxon>
        <taxon>Streptophyta</taxon>
        <taxon>Embryophyta</taxon>
        <taxon>Tracheophyta</taxon>
        <taxon>Spermatophyta</taxon>
        <taxon>Magnoliopsida</taxon>
        <taxon>eudicotyledons</taxon>
        <taxon>Gunneridae</taxon>
        <taxon>Pentapetalae</taxon>
        <taxon>rosids</taxon>
        <taxon>fabids</taxon>
        <taxon>Malpighiales</taxon>
        <taxon>Linaceae</taxon>
        <taxon>Linum</taxon>
    </lineage>
</organism>
<dbReference type="PANTHER" id="PTHR47723">
    <property type="entry name" value="OS05G0353850 PROTEIN"/>
    <property type="match status" value="1"/>
</dbReference>
<dbReference type="Pfam" id="PF13456">
    <property type="entry name" value="RVT_3"/>
    <property type="match status" value="1"/>
</dbReference>
<proteinExistence type="predicted"/>
<dbReference type="SUPFAM" id="SSF53098">
    <property type="entry name" value="Ribonuclease H-like"/>
    <property type="match status" value="1"/>
</dbReference>
<dbReference type="GO" id="GO:0003676">
    <property type="term" value="F:nucleic acid binding"/>
    <property type="evidence" value="ECO:0007669"/>
    <property type="project" value="InterPro"/>
</dbReference>
<dbReference type="InterPro" id="IPR053151">
    <property type="entry name" value="RNase_H-like"/>
</dbReference>
<name>A0AAV2E485_9ROSI</name>
<dbReference type="CDD" id="cd06222">
    <property type="entry name" value="RNase_H_like"/>
    <property type="match status" value="1"/>
</dbReference>
<dbReference type="Proteomes" id="UP001497516">
    <property type="component" value="Chromosome 4"/>
</dbReference>
<dbReference type="AlphaFoldDB" id="A0AAV2E485"/>
<dbReference type="PROSITE" id="PS50879">
    <property type="entry name" value="RNASE_H_1"/>
    <property type="match status" value="1"/>
</dbReference>
<dbReference type="GO" id="GO:0004523">
    <property type="term" value="F:RNA-DNA hybrid ribonuclease activity"/>
    <property type="evidence" value="ECO:0007669"/>
    <property type="project" value="InterPro"/>
</dbReference>
<dbReference type="InterPro" id="IPR012337">
    <property type="entry name" value="RNaseH-like_sf"/>
</dbReference>
<gene>
    <name evidence="2" type="ORF">LTRI10_LOCUS22072</name>
</gene>
<dbReference type="InterPro" id="IPR026960">
    <property type="entry name" value="RVT-Znf"/>
</dbReference>
<dbReference type="Pfam" id="PF13966">
    <property type="entry name" value="zf-RVT"/>
    <property type="match status" value="1"/>
</dbReference>
<dbReference type="InterPro" id="IPR036397">
    <property type="entry name" value="RNaseH_sf"/>
</dbReference>
<keyword evidence="3" id="KW-1185">Reference proteome</keyword>
<feature type="domain" description="RNase H type-1" evidence="1">
    <location>
        <begin position="348"/>
        <end position="478"/>
    </location>
</feature>
<dbReference type="Gene3D" id="3.30.420.10">
    <property type="entry name" value="Ribonuclease H-like superfamily/Ribonuclease H"/>
    <property type="match status" value="1"/>
</dbReference>
<dbReference type="PANTHER" id="PTHR47723:SF13">
    <property type="entry name" value="PUTATIVE-RELATED"/>
    <property type="match status" value="1"/>
</dbReference>
<evidence type="ECO:0000313" key="2">
    <source>
        <dbReference type="EMBL" id="CAL1380642.1"/>
    </source>
</evidence>
<accession>A0AAV2E485</accession>
<evidence type="ECO:0000259" key="1">
    <source>
        <dbReference type="PROSITE" id="PS50879"/>
    </source>
</evidence>
<dbReference type="EMBL" id="OZ034817">
    <property type="protein sequence ID" value="CAL1380642.1"/>
    <property type="molecule type" value="Genomic_DNA"/>
</dbReference>
<sequence>MLAKGGWRILKDKDCLWAQVMRSKYGKQREGLEVLRPVKGGSFTWNSLNKASNLLRKGCAWNIHNGKGAKFWRDVWLLQVPLAEVALQPVTEEMLNEQVADYVDEDGRWDINRLEDWLPPEVLQKITANLVDPLSLEEDTILWTASSNGHFSTSSAYSLALPPRHDPNEKVWRTIWKLPVAERVRCFVWLMSLGRIATNALRYSRKCAESPMCLRCGNDEETILHLLRDCYPARFFWLRWIPQAEQQSFFSSSREDWVRDNILKEDVTESGMSWNSFFGTAVWCIWKNRCTGCFQGLQKALSAPSLAFSIQQKAILWHKAWQAPTVNFGRQGSRPERIETQIHWSSPCNGWVKLNVDGASAGNPGLAGAGGIIRDEHGKWIRGFVAKVGEASATLAELWAVYYGLHLSRKAGSSCVLVESDSQLAIALIKSRHDPVHPYAALLASIRRFLAQDWLVSIGHMYREGNRAADWLSKHSIVYPLGMHELVDPPPALAPILMEDCMGISFQRRVVTHPSSSL</sequence>